<dbReference type="EMBL" id="FNUZ01000004">
    <property type="protein sequence ID" value="SEG43381.1"/>
    <property type="molecule type" value="Genomic_DNA"/>
</dbReference>
<name>A0A1H6A4L5_9RHOB</name>
<dbReference type="AlphaFoldDB" id="A0A1H6A4L5"/>
<dbReference type="Gene3D" id="1.20.1260.10">
    <property type="match status" value="1"/>
</dbReference>
<accession>A0A1H6A4L5</accession>
<dbReference type="Pfam" id="PF12902">
    <property type="entry name" value="Ferritin-like"/>
    <property type="match status" value="1"/>
</dbReference>
<gene>
    <name evidence="2" type="ORF">SAMN04488045_2828</name>
</gene>
<dbReference type="InterPro" id="IPR012347">
    <property type="entry name" value="Ferritin-like"/>
</dbReference>
<dbReference type="OrthoDB" id="8212190at2"/>
<evidence type="ECO:0000259" key="1">
    <source>
        <dbReference type="Pfam" id="PF12902"/>
    </source>
</evidence>
<proteinExistence type="predicted"/>
<evidence type="ECO:0000313" key="2">
    <source>
        <dbReference type="EMBL" id="SEG43381.1"/>
    </source>
</evidence>
<dbReference type="Proteomes" id="UP000236752">
    <property type="component" value="Unassembled WGS sequence"/>
</dbReference>
<sequence>MTDAPNYRIRPMNQSAKAARQGNPSYPEPILGNSAATLMESGVGNCFPGLEFDLRQLDVRFFPGLVFAFPGITPAGPDGTQGAQLVIADTEADPIFNEKHQWLADLKTQLNGPEGAALGSGQWYLHWVEQYGKRIELYDFTVWQNGVFRVPYEGETAWWIIRLIELDPDQSVADLTIALTQRDEDGQPMGNPVVLKGKRRAYLDDEGMIPDVYRPGELTSSMCSPWTHDFRDCACQYWASNHPDVALGEVDDPNHAIPDGTSDDDPAQALNFLDWMRRRKSPSRDISAQPTIELARPSRYDPYEINLHWEELDFVLHGQETKSTPEPRFGHRQVNEPYEDLDQMIDDLANTLARLELTLAFEYLYAYFSLRAPDEVTEEQARNWPGLANDLRAARQLILGVAISEMTHLRWVNQTLWILCDAFTDHTGPYKPVVSVIGDVPAPDPDNPDEEITRPPSLRPATQDVIQEFVEVERPGGAVDTEYAALVAHLRERPDFYPVGLDELAVRIDTDGLSHFQKFRDTKRMLTPYAQNPDLYLRPVKEAAADDPLVKPALECLDRIIDALREGYLAEAASLNDLDAAETARDDIIQARDDMHALHDMAEALARDHGLGVPFFANADKYKTPLWKDRHG</sequence>
<feature type="domain" description="Iminophenyl-pyruvate dimer synthase" evidence="1">
    <location>
        <begin position="353"/>
        <end position="476"/>
    </location>
</feature>
<dbReference type="InterPro" id="IPR026820">
    <property type="entry name" value="VioB/RebD_dom"/>
</dbReference>
<dbReference type="RefSeq" id="WP_103911140.1">
    <property type="nucleotide sequence ID" value="NZ_FNUZ01000004.1"/>
</dbReference>
<organism evidence="2 3">
    <name type="scientific">Thalassococcus halodurans</name>
    <dbReference type="NCBI Taxonomy" id="373675"/>
    <lineage>
        <taxon>Bacteria</taxon>
        <taxon>Pseudomonadati</taxon>
        <taxon>Pseudomonadota</taxon>
        <taxon>Alphaproteobacteria</taxon>
        <taxon>Rhodobacterales</taxon>
        <taxon>Roseobacteraceae</taxon>
        <taxon>Thalassococcus</taxon>
    </lineage>
</organism>
<evidence type="ECO:0000313" key="3">
    <source>
        <dbReference type="Proteomes" id="UP000236752"/>
    </source>
</evidence>
<keyword evidence="3" id="KW-1185">Reference proteome</keyword>
<protein>
    <submittedName>
        <fullName evidence="2">Ferritin-like</fullName>
    </submittedName>
</protein>
<reference evidence="2 3" key="1">
    <citation type="submission" date="2016-10" db="EMBL/GenBank/DDBJ databases">
        <authorList>
            <person name="de Groot N.N."/>
        </authorList>
    </citation>
    <scope>NUCLEOTIDE SEQUENCE [LARGE SCALE GENOMIC DNA]</scope>
    <source>
        <strain evidence="2 3">DSM 26915</strain>
    </source>
</reference>